<reference evidence="1" key="1">
    <citation type="submission" date="2020-03" db="EMBL/GenBank/DDBJ databases">
        <title>Site-based positive gene gene selection in Geosmithia morbida across the United States reveals a broad range of putative effectors and factors for local host and environmental adapation.</title>
        <authorList>
            <person name="Onufrak A."/>
            <person name="Murdoch R.W."/>
            <person name="Gazis R."/>
            <person name="Huff M."/>
            <person name="Staton M."/>
            <person name="Klingeman W."/>
            <person name="Hadziabdic D."/>
        </authorList>
    </citation>
    <scope>NUCLEOTIDE SEQUENCE</scope>
    <source>
        <strain evidence="1">1262</strain>
    </source>
</reference>
<keyword evidence="2" id="KW-1185">Reference proteome</keyword>
<dbReference type="GeneID" id="55967664"/>
<dbReference type="RefSeq" id="XP_035324840.1">
    <property type="nucleotide sequence ID" value="XM_035463416.1"/>
</dbReference>
<dbReference type="EMBL" id="JAANYQ010000002">
    <property type="protein sequence ID" value="KAF4126188.1"/>
    <property type="molecule type" value="Genomic_DNA"/>
</dbReference>
<organism evidence="1 2">
    <name type="scientific">Geosmithia morbida</name>
    <dbReference type="NCBI Taxonomy" id="1094350"/>
    <lineage>
        <taxon>Eukaryota</taxon>
        <taxon>Fungi</taxon>
        <taxon>Dikarya</taxon>
        <taxon>Ascomycota</taxon>
        <taxon>Pezizomycotina</taxon>
        <taxon>Sordariomycetes</taxon>
        <taxon>Hypocreomycetidae</taxon>
        <taxon>Hypocreales</taxon>
        <taxon>Bionectriaceae</taxon>
        <taxon>Geosmithia</taxon>
    </lineage>
</organism>
<sequence>MLDLYCNAVVTDSASDLITDIGRCVAGPCINYCCDGEERRYED</sequence>
<dbReference type="Proteomes" id="UP000749293">
    <property type="component" value="Unassembled WGS sequence"/>
</dbReference>
<gene>
    <name evidence="1" type="ORF">GMORB2_1434</name>
</gene>
<comment type="caution">
    <text evidence="1">The sequence shown here is derived from an EMBL/GenBank/DDBJ whole genome shotgun (WGS) entry which is preliminary data.</text>
</comment>
<dbReference type="AlphaFoldDB" id="A0A9P4Z006"/>
<evidence type="ECO:0000313" key="2">
    <source>
        <dbReference type="Proteomes" id="UP000749293"/>
    </source>
</evidence>
<protein>
    <submittedName>
        <fullName evidence="1">Uncharacterized protein</fullName>
    </submittedName>
</protein>
<proteinExistence type="predicted"/>
<evidence type="ECO:0000313" key="1">
    <source>
        <dbReference type="EMBL" id="KAF4126188.1"/>
    </source>
</evidence>
<name>A0A9P4Z006_9HYPO</name>
<accession>A0A9P4Z006</accession>